<sequence length="72" mass="7807">MFFQYQSKTLKGEGGSDKTSTVAKLLFSGTDFLGSVCKDIGHIIKKGLGLKDSKKDKKINVIKHPRASPGQP</sequence>
<dbReference type="EMBL" id="UOGG01000050">
    <property type="protein sequence ID" value="VAX28098.1"/>
    <property type="molecule type" value="Genomic_DNA"/>
</dbReference>
<protein>
    <submittedName>
        <fullName evidence="1">Uncharacterized protein</fullName>
    </submittedName>
</protein>
<evidence type="ECO:0000313" key="1">
    <source>
        <dbReference type="EMBL" id="VAX28098.1"/>
    </source>
</evidence>
<organism evidence="1">
    <name type="scientific">hydrothermal vent metagenome</name>
    <dbReference type="NCBI Taxonomy" id="652676"/>
    <lineage>
        <taxon>unclassified sequences</taxon>
        <taxon>metagenomes</taxon>
        <taxon>ecological metagenomes</taxon>
    </lineage>
</organism>
<name>A0A3B1CVW7_9ZZZZ</name>
<dbReference type="AlphaFoldDB" id="A0A3B1CVW7"/>
<gene>
    <name evidence="1" type="ORF">MNBD_NITROSPINAE05-65</name>
</gene>
<proteinExistence type="predicted"/>
<reference evidence="1" key="1">
    <citation type="submission" date="2018-06" db="EMBL/GenBank/DDBJ databases">
        <authorList>
            <person name="Zhirakovskaya E."/>
        </authorList>
    </citation>
    <scope>NUCLEOTIDE SEQUENCE</scope>
</reference>
<accession>A0A3B1CVW7</accession>